<dbReference type="SFLD" id="SFLDG01129">
    <property type="entry name" value="C1.5:_HAD__Beta-PGM__Phosphata"/>
    <property type="match status" value="1"/>
</dbReference>
<dbReference type="SFLD" id="SFLDS00003">
    <property type="entry name" value="Haloacid_Dehalogenase"/>
    <property type="match status" value="1"/>
</dbReference>
<dbReference type="EMBL" id="CP068176">
    <property type="protein sequence ID" value="QQT85531.1"/>
    <property type="molecule type" value="Genomic_DNA"/>
</dbReference>
<accession>A0A7T9UGN0</accession>
<sequence>MPNCNSSTLPIVLFDMDGTLLDLSFDDFIWNQCLPERHAQVHQCTLQQSHETLSKFYQQHKHTLSWYSSDYWTAKVGVDVLKLQQEFQHKIQPRSGCFELLQQLQDQGYRCWLVTNADQASLKLKLENVALRPYFELMVSSQQLGHAKEDIGFWQALQQLQPFDPTQVILVDDTAQVLQGAKEFGIEQLITITQPSSLKPARDSSSLDYPAIHHLMELISFLPQSQVKDIDVKTA</sequence>
<keyword evidence="1" id="KW-0378">Hydrolase</keyword>
<dbReference type="InterPro" id="IPR041492">
    <property type="entry name" value="HAD_2"/>
</dbReference>
<dbReference type="InterPro" id="IPR006439">
    <property type="entry name" value="HAD-SF_hydro_IA"/>
</dbReference>
<organism evidence="1 2">
    <name type="scientific">Acinetobacter ursingii</name>
    <dbReference type="NCBI Taxonomy" id="108980"/>
    <lineage>
        <taxon>Bacteria</taxon>
        <taxon>Pseudomonadati</taxon>
        <taxon>Pseudomonadota</taxon>
        <taxon>Gammaproteobacteria</taxon>
        <taxon>Moraxellales</taxon>
        <taxon>Moraxellaceae</taxon>
        <taxon>Acinetobacter</taxon>
    </lineage>
</organism>
<evidence type="ECO:0000313" key="2">
    <source>
        <dbReference type="Proteomes" id="UP000595320"/>
    </source>
</evidence>
<dbReference type="GeneID" id="66212710"/>
<dbReference type="SUPFAM" id="SSF56784">
    <property type="entry name" value="HAD-like"/>
    <property type="match status" value="1"/>
</dbReference>
<proteinExistence type="predicted"/>
<evidence type="ECO:0000313" key="1">
    <source>
        <dbReference type="EMBL" id="QQT85531.1"/>
    </source>
</evidence>
<dbReference type="InterPro" id="IPR023214">
    <property type="entry name" value="HAD_sf"/>
</dbReference>
<dbReference type="PRINTS" id="PR00413">
    <property type="entry name" value="HADHALOGNASE"/>
</dbReference>
<dbReference type="InterPro" id="IPR036412">
    <property type="entry name" value="HAD-like_sf"/>
</dbReference>
<dbReference type="AlphaFoldDB" id="A0A7T9UGN0"/>
<dbReference type="PANTHER" id="PTHR43611:SF3">
    <property type="entry name" value="FLAVIN MONONUCLEOTIDE HYDROLASE 1, CHLOROPLATIC"/>
    <property type="match status" value="1"/>
</dbReference>
<protein>
    <submittedName>
        <fullName evidence="1">HAD-IA family hydrolase</fullName>
    </submittedName>
</protein>
<dbReference type="GO" id="GO:0016787">
    <property type="term" value="F:hydrolase activity"/>
    <property type="evidence" value="ECO:0007669"/>
    <property type="project" value="UniProtKB-KW"/>
</dbReference>
<dbReference type="PANTHER" id="PTHR43611">
    <property type="entry name" value="ALPHA-D-GLUCOSE 1-PHOSPHATE PHOSPHATASE"/>
    <property type="match status" value="1"/>
</dbReference>
<dbReference type="Proteomes" id="UP000595320">
    <property type="component" value="Chromosome"/>
</dbReference>
<dbReference type="Gene3D" id="3.40.50.1000">
    <property type="entry name" value="HAD superfamily/HAD-like"/>
    <property type="match status" value="1"/>
</dbReference>
<reference evidence="1 2" key="1">
    <citation type="submission" date="2021-01" db="EMBL/GenBank/DDBJ databases">
        <title>FDA dAtabase for Regulatory Grade micrObial Sequences (FDA-ARGOS): Supporting development and validation of Infectious Disease Dx tests.</title>
        <authorList>
            <person name="Sproer C."/>
            <person name="Gronow S."/>
            <person name="Severitt S."/>
            <person name="Schroder I."/>
            <person name="Tallon L."/>
            <person name="Sadzewicz L."/>
            <person name="Zhao X."/>
            <person name="Boylan J."/>
            <person name="Ott S."/>
            <person name="Bowen H."/>
            <person name="Vavikolanu K."/>
            <person name="Mehta A."/>
            <person name="Aluvathingal J."/>
            <person name="Nadendla S."/>
            <person name="Lowell S."/>
            <person name="Myers T."/>
            <person name="Yan Y."/>
            <person name="Sichtig H."/>
        </authorList>
    </citation>
    <scope>NUCLEOTIDE SEQUENCE [LARGE SCALE GENOMIC DNA]</scope>
    <source>
        <strain evidence="1 2">FDAARGOS_1096</strain>
    </source>
</reference>
<dbReference type="NCBIfam" id="TIGR01509">
    <property type="entry name" value="HAD-SF-IA-v3"/>
    <property type="match status" value="1"/>
</dbReference>
<dbReference type="Pfam" id="PF13419">
    <property type="entry name" value="HAD_2"/>
    <property type="match status" value="1"/>
</dbReference>
<name>A0A7T9UGN0_9GAMM</name>
<dbReference type="RefSeq" id="WP_004998123.1">
    <property type="nucleotide sequence ID" value="NZ_BKGH01000021.1"/>
</dbReference>
<gene>
    <name evidence="1" type="ORF">I6I53_11535</name>
</gene>